<proteinExistence type="predicted"/>
<accession>A0ABS8VTL0</accession>
<organism evidence="1 2">
    <name type="scientific">Acetobacter sicerae</name>
    <dbReference type="NCBI Taxonomy" id="85325"/>
    <lineage>
        <taxon>Bacteria</taxon>
        <taxon>Pseudomonadati</taxon>
        <taxon>Pseudomonadota</taxon>
        <taxon>Alphaproteobacteria</taxon>
        <taxon>Acetobacterales</taxon>
        <taxon>Acetobacteraceae</taxon>
        <taxon>Acetobacter</taxon>
    </lineage>
</organism>
<name>A0ABS8VTL0_9PROT</name>
<protein>
    <submittedName>
        <fullName evidence="1">Uncharacterized protein</fullName>
    </submittedName>
</protein>
<reference evidence="1 2" key="1">
    <citation type="submission" date="2021-12" db="EMBL/GenBank/DDBJ databases">
        <title>Genome sequence of Acetobacter sicerae DmPark20a_162.</title>
        <authorList>
            <person name="Chaston J.M."/>
        </authorList>
    </citation>
    <scope>NUCLEOTIDE SEQUENCE [LARGE SCALE GENOMIC DNA]</scope>
    <source>
        <strain evidence="1 2">DmPark20a_162</strain>
    </source>
</reference>
<evidence type="ECO:0000313" key="1">
    <source>
        <dbReference type="EMBL" id="MCE0742399.1"/>
    </source>
</evidence>
<dbReference type="Proteomes" id="UP001521074">
    <property type="component" value="Unassembled WGS sequence"/>
</dbReference>
<comment type="caution">
    <text evidence="1">The sequence shown here is derived from an EMBL/GenBank/DDBJ whole genome shotgun (WGS) entry which is preliminary data.</text>
</comment>
<gene>
    <name evidence="1" type="ORF">LWC05_00595</name>
</gene>
<sequence length="48" mass="5326">MKPLIKQQEPPVQAMLHSVALRDVSYDLTGWGERAIMSQGSFSGHLSK</sequence>
<keyword evidence="2" id="KW-1185">Reference proteome</keyword>
<dbReference type="EMBL" id="JAJSOJ010000002">
    <property type="protein sequence ID" value="MCE0742399.1"/>
    <property type="molecule type" value="Genomic_DNA"/>
</dbReference>
<dbReference type="RefSeq" id="WP_232876022.1">
    <property type="nucleotide sequence ID" value="NZ_JAJSOJ010000002.1"/>
</dbReference>
<evidence type="ECO:0000313" key="2">
    <source>
        <dbReference type="Proteomes" id="UP001521074"/>
    </source>
</evidence>